<name>A0A8H5BTB5_9AGAR</name>
<feature type="compositionally biased region" description="Low complexity" evidence="1">
    <location>
        <begin position="261"/>
        <end position="288"/>
    </location>
</feature>
<evidence type="ECO:0000313" key="2">
    <source>
        <dbReference type="EMBL" id="KAF5328869.1"/>
    </source>
</evidence>
<feature type="compositionally biased region" description="Polar residues" evidence="1">
    <location>
        <begin position="215"/>
        <end position="243"/>
    </location>
</feature>
<feature type="region of interest" description="Disordered" evidence="1">
    <location>
        <begin position="133"/>
        <end position="170"/>
    </location>
</feature>
<protein>
    <submittedName>
        <fullName evidence="2">Uncharacterized protein</fullName>
    </submittedName>
</protein>
<sequence length="347" mass="37023">MSSPSSNNAYASPNHPFIKRTNRDTFTLYDPANATTIIRTHTADEIASFCAYQAYLSGFPWVDVPGRLPNTPAGYDEFAPFWNEHTRAKHIQFVTWDSSAETYAVNGEISPDLFTFQLDVSILSPGETKKFFSRPVAPPKPISTPPPVAPQQAAMPTHYQPHSAPPAGNFSAPPANFGVAFNSSDLLGMAQSQELFGQMVLLSAMDHTRRRLQTSSFFNKRQANRQSQRTAPYTPNNTPNVAPTRSQKQSGSSRKAKSKAAKTAAATAPNASSSSSSTNPSNSGTSTSETVSAVDPDTPMDDATTSSSSNPEKPTKKGKGKEKATITIPAASSASGAARNTRSNGSA</sequence>
<comment type="caution">
    <text evidence="2">The sequence shown here is derived from an EMBL/GenBank/DDBJ whole genome shotgun (WGS) entry which is preliminary data.</text>
</comment>
<proteinExistence type="predicted"/>
<keyword evidence="3" id="KW-1185">Reference proteome</keyword>
<feature type="compositionally biased region" description="Low complexity" evidence="1">
    <location>
        <begin position="244"/>
        <end position="253"/>
    </location>
</feature>
<evidence type="ECO:0000313" key="3">
    <source>
        <dbReference type="Proteomes" id="UP000567179"/>
    </source>
</evidence>
<dbReference type="AlphaFoldDB" id="A0A8H5BTB5"/>
<accession>A0A8H5BTB5</accession>
<evidence type="ECO:0000256" key="1">
    <source>
        <dbReference type="SAM" id="MobiDB-lite"/>
    </source>
</evidence>
<gene>
    <name evidence="2" type="ORF">D9619_011450</name>
</gene>
<feature type="compositionally biased region" description="Pro residues" evidence="1">
    <location>
        <begin position="136"/>
        <end position="149"/>
    </location>
</feature>
<feature type="region of interest" description="Disordered" evidence="1">
    <location>
        <begin position="215"/>
        <end position="347"/>
    </location>
</feature>
<dbReference type="Proteomes" id="UP000567179">
    <property type="component" value="Unassembled WGS sequence"/>
</dbReference>
<dbReference type="EMBL" id="JAACJJ010000003">
    <property type="protein sequence ID" value="KAF5328869.1"/>
    <property type="molecule type" value="Genomic_DNA"/>
</dbReference>
<organism evidence="2 3">
    <name type="scientific">Psilocybe cf. subviscida</name>
    <dbReference type="NCBI Taxonomy" id="2480587"/>
    <lineage>
        <taxon>Eukaryota</taxon>
        <taxon>Fungi</taxon>
        <taxon>Dikarya</taxon>
        <taxon>Basidiomycota</taxon>
        <taxon>Agaricomycotina</taxon>
        <taxon>Agaricomycetes</taxon>
        <taxon>Agaricomycetidae</taxon>
        <taxon>Agaricales</taxon>
        <taxon>Agaricineae</taxon>
        <taxon>Strophariaceae</taxon>
        <taxon>Psilocybe</taxon>
    </lineage>
</organism>
<reference evidence="2 3" key="1">
    <citation type="journal article" date="2020" name="ISME J.">
        <title>Uncovering the hidden diversity of litter-decomposition mechanisms in mushroom-forming fungi.</title>
        <authorList>
            <person name="Floudas D."/>
            <person name="Bentzer J."/>
            <person name="Ahren D."/>
            <person name="Johansson T."/>
            <person name="Persson P."/>
            <person name="Tunlid A."/>
        </authorList>
    </citation>
    <scope>NUCLEOTIDE SEQUENCE [LARGE SCALE GENOMIC DNA]</scope>
    <source>
        <strain evidence="2 3">CBS 101986</strain>
    </source>
</reference>